<organism evidence="8 9">
    <name type="scientific">OM182 bacterium</name>
    <dbReference type="NCBI Taxonomy" id="2510334"/>
    <lineage>
        <taxon>Bacteria</taxon>
        <taxon>Pseudomonadati</taxon>
        <taxon>Pseudomonadota</taxon>
        <taxon>Gammaproteobacteria</taxon>
        <taxon>OMG group</taxon>
        <taxon>OM182 clade</taxon>
    </lineage>
</organism>
<keyword evidence="3" id="KW-0998">Cell outer membrane</keyword>
<accession>A0A520S003</accession>
<name>A0A520S003_9GAMM</name>
<dbReference type="InterPro" id="IPR000531">
    <property type="entry name" value="Beta-barrel_TonB"/>
</dbReference>
<dbReference type="AlphaFoldDB" id="A0A520S003"/>
<keyword evidence="2 4" id="KW-0472">Membrane</keyword>
<keyword evidence="4" id="KW-0798">TonB box</keyword>
<dbReference type="InterPro" id="IPR036942">
    <property type="entry name" value="Beta-barrel_TonB_sf"/>
</dbReference>
<evidence type="ECO:0000256" key="3">
    <source>
        <dbReference type="ARBA" id="ARBA00023237"/>
    </source>
</evidence>
<dbReference type="Pfam" id="PF07715">
    <property type="entry name" value="Plug"/>
    <property type="match status" value="1"/>
</dbReference>
<reference evidence="8 9" key="1">
    <citation type="submission" date="2019-02" db="EMBL/GenBank/DDBJ databases">
        <title>Prokaryotic population dynamics and viral predation in marine succession experiment using metagenomics: the confinement effect.</title>
        <authorList>
            <person name="Haro-Moreno J.M."/>
            <person name="Rodriguez-Valera F."/>
            <person name="Lopez-Perez M."/>
        </authorList>
    </citation>
    <scope>NUCLEOTIDE SEQUENCE [LARGE SCALE GENOMIC DNA]</scope>
    <source>
        <strain evidence="8">MED-G158</strain>
    </source>
</reference>
<evidence type="ECO:0000259" key="7">
    <source>
        <dbReference type="Pfam" id="PF07715"/>
    </source>
</evidence>
<keyword evidence="8" id="KW-0675">Receptor</keyword>
<evidence type="ECO:0000313" key="8">
    <source>
        <dbReference type="EMBL" id="RZO75803.1"/>
    </source>
</evidence>
<feature type="domain" description="TonB-dependent receptor-like beta-barrel" evidence="6">
    <location>
        <begin position="599"/>
        <end position="1012"/>
    </location>
</feature>
<dbReference type="InterPro" id="IPR037066">
    <property type="entry name" value="Plug_dom_sf"/>
</dbReference>
<feature type="chain" id="PRO_5021878022" evidence="5">
    <location>
        <begin position="27"/>
        <end position="1042"/>
    </location>
</feature>
<dbReference type="Gene3D" id="2.40.170.20">
    <property type="entry name" value="TonB-dependent receptor, beta-barrel domain"/>
    <property type="match status" value="1"/>
</dbReference>
<comment type="subcellular location">
    <subcellularLocation>
        <location evidence="1 4">Cell outer membrane</location>
    </subcellularLocation>
</comment>
<evidence type="ECO:0000256" key="1">
    <source>
        <dbReference type="ARBA" id="ARBA00004442"/>
    </source>
</evidence>
<proteinExistence type="inferred from homology"/>
<gene>
    <name evidence="8" type="ORF">EVA69_03715</name>
</gene>
<comment type="caution">
    <text evidence="8">The sequence shown here is derived from an EMBL/GenBank/DDBJ whole genome shotgun (WGS) entry which is preliminary data.</text>
</comment>
<evidence type="ECO:0000256" key="2">
    <source>
        <dbReference type="ARBA" id="ARBA00023136"/>
    </source>
</evidence>
<dbReference type="InterPro" id="IPR012910">
    <property type="entry name" value="Plug_dom"/>
</dbReference>
<evidence type="ECO:0000313" key="9">
    <source>
        <dbReference type="Proteomes" id="UP000320404"/>
    </source>
</evidence>
<evidence type="ECO:0000256" key="5">
    <source>
        <dbReference type="SAM" id="SignalP"/>
    </source>
</evidence>
<dbReference type="SUPFAM" id="SSF56935">
    <property type="entry name" value="Porins"/>
    <property type="match status" value="1"/>
</dbReference>
<comment type="similarity">
    <text evidence="4">Belongs to the TonB-dependent receptor family.</text>
</comment>
<dbReference type="Gene3D" id="2.170.130.10">
    <property type="entry name" value="TonB-dependent receptor, plug domain"/>
    <property type="match status" value="1"/>
</dbReference>
<evidence type="ECO:0000256" key="4">
    <source>
        <dbReference type="RuleBase" id="RU003357"/>
    </source>
</evidence>
<keyword evidence="5" id="KW-0732">Signal</keyword>
<feature type="domain" description="TonB-dependent receptor plug" evidence="7">
    <location>
        <begin position="49"/>
        <end position="166"/>
    </location>
</feature>
<sequence>MRKKPLVSAISTLCATTFIGSTAAIAQESGIEEVIVTGSRIARDNATAAASPVAVLGGDTIRTAGQVDLGELLRESPALNNSLPANFSAIQSAGTTDSDVGLGLLNLRGLGAVRTLTLVNGRRHVAGGQGSAAVDVNSIPSVMLQRVETLTGGASSVYGADAVSGVVNFILRDGGDFDGIEVTAQTGVSDRWDANEHYISIGTGFEFAEGRGEAIIAIEGVTNDEVLEDQRSFAGPYVGNDINATPAIAAANGLNPNATRLYVTPTTNPISSAQGVFNIADGDPFYNSIKPAIAGVKAGTGVPLIPGTQIPVAQVVDSPFNGTPRVYNPGMPSNVNSAFGIGDGLQSVRQTILPPQERYSINLNGSFEINQSVTLFLESKYAFSENSNVQGVDFNDGIPIAYDNPYLSPALLQQISDLQGLGIIPPNPNDGSFYGFGASRDSDDLNVMPGDIVERETVRIVAGLEGEIDAADGIEYELSFNYGSTTVDTDNFNLRLEDRFYAALDSTIDPATGEIVCRSNIEPTALPPIGPGAYPVPVFTTGAFTPFGKFTEFVSFTPGPGSGCAPFNPLGFNSTTQANADFVYVDALDISELEQRVIFGSLAGTTSSFFELPGGAISWAAGLEYREEESTFTVNPYEGTKNTWDGSNGNQVTGLAGEFDVFEYFAELSAPLLADQPGAELLELSGAYRYADYSTVGTNDAWSVGLRYSPGFGLTLRGTIAEAVRAPNISELYSPQQPNFFPFQDDPCSIDNINLGSPNRASNCAALGVPTGYDVNDYITAGIPGVTGGNPLLAQEEAETVTAGVVYEPTFAEGLRFIVDYYSTEITGAIDALPSSRIAEACVDLSSINNQFCPLITRAPEGFITYHASGQVNLGAFEVEGVDFGVDYGFELSSLGLDSMGALDFSLNGTHLIDFNEFQDPIDATIFETRVGQFGYPEWIVNARASWSLADLTLSLASRWEDSQLLPGLSNIDFAGNPLFADPSQTGNSWVHDINFSYVFSEKIDIYGGLNNAFDRAPYLGSLTRPAGPRGRFGFLAVNFKI</sequence>
<feature type="signal peptide" evidence="5">
    <location>
        <begin position="1"/>
        <end position="26"/>
    </location>
</feature>
<dbReference type="GO" id="GO:0009279">
    <property type="term" value="C:cell outer membrane"/>
    <property type="evidence" value="ECO:0007669"/>
    <property type="project" value="UniProtKB-SubCell"/>
</dbReference>
<dbReference type="PANTHER" id="PTHR47234">
    <property type="match status" value="1"/>
</dbReference>
<dbReference type="PANTHER" id="PTHR47234:SF2">
    <property type="entry name" value="TONB-DEPENDENT RECEPTOR"/>
    <property type="match status" value="1"/>
</dbReference>
<protein>
    <submittedName>
        <fullName evidence="8">TonB-dependent receptor</fullName>
    </submittedName>
</protein>
<dbReference type="Proteomes" id="UP000320404">
    <property type="component" value="Unassembled WGS sequence"/>
</dbReference>
<dbReference type="Pfam" id="PF00593">
    <property type="entry name" value="TonB_dep_Rec_b-barrel"/>
    <property type="match status" value="1"/>
</dbReference>
<dbReference type="EMBL" id="SHAH01000045">
    <property type="protein sequence ID" value="RZO75803.1"/>
    <property type="molecule type" value="Genomic_DNA"/>
</dbReference>
<evidence type="ECO:0000259" key="6">
    <source>
        <dbReference type="Pfam" id="PF00593"/>
    </source>
</evidence>